<name>A0A0M9WF43_9EURO</name>
<evidence type="ECO:0000313" key="1">
    <source>
        <dbReference type="EMBL" id="KOS42269.1"/>
    </source>
</evidence>
<evidence type="ECO:0000313" key="2">
    <source>
        <dbReference type="Proteomes" id="UP000037696"/>
    </source>
</evidence>
<organism evidence="1 2">
    <name type="scientific">Penicillium nordicum</name>
    <dbReference type="NCBI Taxonomy" id="229535"/>
    <lineage>
        <taxon>Eukaryota</taxon>
        <taxon>Fungi</taxon>
        <taxon>Dikarya</taxon>
        <taxon>Ascomycota</taxon>
        <taxon>Pezizomycotina</taxon>
        <taxon>Eurotiomycetes</taxon>
        <taxon>Eurotiomycetidae</taxon>
        <taxon>Eurotiales</taxon>
        <taxon>Aspergillaceae</taxon>
        <taxon>Penicillium</taxon>
    </lineage>
</organism>
<dbReference type="EMBL" id="LHQQ01000110">
    <property type="protein sequence ID" value="KOS42269.1"/>
    <property type="molecule type" value="Genomic_DNA"/>
</dbReference>
<reference evidence="1 2" key="1">
    <citation type="submission" date="2015-08" db="EMBL/GenBank/DDBJ databases">
        <title>Genome sequencing of Penicillium nordicum.</title>
        <authorList>
            <person name="Nguyen H.D."/>
            <person name="Seifert K.A."/>
        </authorList>
    </citation>
    <scope>NUCLEOTIDE SEQUENCE [LARGE SCALE GENOMIC DNA]</scope>
    <source>
        <strain evidence="1 2">DAOMC 185683</strain>
    </source>
</reference>
<proteinExistence type="predicted"/>
<dbReference type="Proteomes" id="UP000037696">
    <property type="component" value="Unassembled WGS sequence"/>
</dbReference>
<sequence>MHPSKHLPKLDYLKVNLPSLEAEGSGRLWGYLGEPSKVGRSHLAPSTFHHGHLPPSTMTPSTMDLPSWSCIMTFHHDLPSTMDLLPWTHPIWTCHLSHALGHAPSTMVTFHHDPIHHGPSILVMHHDLPS</sequence>
<dbReference type="AlphaFoldDB" id="A0A0M9WF43"/>
<keyword evidence="2" id="KW-1185">Reference proteome</keyword>
<comment type="caution">
    <text evidence="1">The sequence shown here is derived from an EMBL/GenBank/DDBJ whole genome shotgun (WGS) entry which is preliminary data.</text>
</comment>
<gene>
    <name evidence="1" type="ORF">ACN38_g6836</name>
</gene>
<accession>A0A0M9WF43</accession>
<protein>
    <submittedName>
        <fullName evidence="1">Uncharacterized protein</fullName>
    </submittedName>
</protein>